<evidence type="ECO:0008006" key="3">
    <source>
        <dbReference type="Google" id="ProtNLM"/>
    </source>
</evidence>
<reference evidence="1" key="1">
    <citation type="submission" date="2020-10" db="EMBL/GenBank/DDBJ databases">
        <title>Sequencing the genomes of 1000 actinobacteria strains.</title>
        <authorList>
            <person name="Klenk H.-P."/>
        </authorList>
    </citation>
    <scope>NUCLEOTIDE SEQUENCE</scope>
    <source>
        <strain evidence="1">DSM 46832</strain>
    </source>
</reference>
<evidence type="ECO:0000313" key="1">
    <source>
        <dbReference type="EMBL" id="MBE1486266.1"/>
    </source>
</evidence>
<name>A0A927M3R7_9ACTN</name>
<sequence length="50" mass="5352">MRDTFTNTATALLDDDPRTAIVLADISASAFAPAARRHPDRYSTSGSVNN</sequence>
<evidence type="ECO:0000313" key="2">
    <source>
        <dbReference type="Proteomes" id="UP000649753"/>
    </source>
</evidence>
<dbReference type="EMBL" id="JADBEB010000001">
    <property type="protein sequence ID" value="MBE1486266.1"/>
    <property type="molecule type" value="Genomic_DNA"/>
</dbReference>
<dbReference type="AlphaFoldDB" id="A0A927M3R7"/>
<proteinExistence type="predicted"/>
<dbReference type="Proteomes" id="UP000649753">
    <property type="component" value="Unassembled WGS sequence"/>
</dbReference>
<gene>
    <name evidence="1" type="ORF">H4W31_001904</name>
</gene>
<accession>A0A927M3R7</accession>
<comment type="caution">
    <text evidence="1">The sequence shown here is derived from an EMBL/GenBank/DDBJ whole genome shotgun (WGS) entry which is preliminary data.</text>
</comment>
<organism evidence="1 2">
    <name type="scientific">Plantactinospora soyae</name>
    <dbReference type="NCBI Taxonomy" id="1544732"/>
    <lineage>
        <taxon>Bacteria</taxon>
        <taxon>Bacillati</taxon>
        <taxon>Actinomycetota</taxon>
        <taxon>Actinomycetes</taxon>
        <taxon>Micromonosporales</taxon>
        <taxon>Micromonosporaceae</taxon>
        <taxon>Plantactinospora</taxon>
    </lineage>
</organism>
<keyword evidence="2" id="KW-1185">Reference proteome</keyword>
<protein>
    <recommendedName>
        <fullName evidence="3">Transketolase</fullName>
    </recommendedName>
</protein>